<evidence type="ECO:0000313" key="2">
    <source>
        <dbReference type="EMBL" id="GAA0170608.1"/>
    </source>
</evidence>
<dbReference type="Proteomes" id="UP001454036">
    <property type="component" value="Unassembled WGS sequence"/>
</dbReference>
<evidence type="ECO:0000313" key="3">
    <source>
        <dbReference type="Proteomes" id="UP001454036"/>
    </source>
</evidence>
<feature type="compositionally biased region" description="Basic residues" evidence="1">
    <location>
        <begin position="1"/>
        <end position="11"/>
    </location>
</feature>
<dbReference type="AlphaFoldDB" id="A0AAV3R5S0"/>
<gene>
    <name evidence="2" type="ORF">LIER_24832</name>
</gene>
<reference evidence="2 3" key="1">
    <citation type="submission" date="2024-01" db="EMBL/GenBank/DDBJ databases">
        <title>The complete chloroplast genome sequence of Lithospermum erythrorhizon: insights into the phylogenetic relationship among Boraginaceae species and the maternal lineages of purple gromwells.</title>
        <authorList>
            <person name="Okada T."/>
            <person name="Watanabe K."/>
        </authorList>
    </citation>
    <scope>NUCLEOTIDE SEQUENCE [LARGE SCALE GENOMIC DNA]</scope>
</reference>
<name>A0AAV3R5S0_LITER</name>
<feature type="compositionally biased region" description="Polar residues" evidence="1">
    <location>
        <begin position="21"/>
        <end position="36"/>
    </location>
</feature>
<evidence type="ECO:0000256" key="1">
    <source>
        <dbReference type="SAM" id="MobiDB-lite"/>
    </source>
</evidence>
<sequence>MSQNTSKRKRTGQSYKGKGIATSSESFPQPTHSNKLVSRGGKQGKQGKKNILEGYYFHPTELAETNFWSLIKEQGWDTSLTSHDSIHPDWVYYFYEDVKILFGSNFSKVKIIIQCGDHSFVYNSKNFLEDFGLESRGFNSYADKKWPDELPPFLDVSLDLKNHREFSPVVEKDHTIPQFQLFDGDDKFATNCMRRAIIATGTQDRRVPKTTSSLLFNFKNRLQINLHVIISSHMNYAMFNAKATTLPYGMHISHIMRKWKIIPSGLSLGRTVLIGKSSI</sequence>
<comment type="caution">
    <text evidence="2">The sequence shown here is derived from an EMBL/GenBank/DDBJ whole genome shotgun (WGS) entry which is preliminary data.</text>
</comment>
<dbReference type="EMBL" id="BAABME010007318">
    <property type="protein sequence ID" value="GAA0170608.1"/>
    <property type="molecule type" value="Genomic_DNA"/>
</dbReference>
<proteinExistence type="predicted"/>
<accession>A0AAV3R5S0</accession>
<feature type="region of interest" description="Disordered" evidence="1">
    <location>
        <begin position="1"/>
        <end position="45"/>
    </location>
</feature>
<keyword evidence="3" id="KW-1185">Reference proteome</keyword>
<organism evidence="2 3">
    <name type="scientific">Lithospermum erythrorhizon</name>
    <name type="common">Purple gromwell</name>
    <name type="synonym">Lithospermum officinale var. erythrorhizon</name>
    <dbReference type="NCBI Taxonomy" id="34254"/>
    <lineage>
        <taxon>Eukaryota</taxon>
        <taxon>Viridiplantae</taxon>
        <taxon>Streptophyta</taxon>
        <taxon>Embryophyta</taxon>
        <taxon>Tracheophyta</taxon>
        <taxon>Spermatophyta</taxon>
        <taxon>Magnoliopsida</taxon>
        <taxon>eudicotyledons</taxon>
        <taxon>Gunneridae</taxon>
        <taxon>Pentapetalae</taxon>
        <taxon>asterids</taxon>
        <taxon>lamiids</taxon>
        <taxon>Boraginales</taxon>
        <taxon>Boraginaceae</taxon>
        <taxon>Boraginoideae</taxon>
        <taxon>Lithospermeae</taxon>
        <taxon>Lithospermum</taxon>
    </lineage>
</organism>
<protein>
    <submittedName>
        <fullName evidence="2">Uncharacterized protein</fullName>
    </submittedName>
</protein>